<evidence type="ECO:0000259" key="2">
    <source>
        <dbReference type="Pfam" id="PF14258"/>
    </source>
</evidence>
<feature type="domain" description="DUF4350" evidence="2">
    <location>
        <begin position="38"/>
        <end position="189"/>
    </location>
</feature>
<organism evidence="3 4">
    <name type="scientific">Funiculus sociatus GB2-A5</name>
    <dbReference type="NCBI Taxonomy" id="2933946"/>
    <lineage>
        <taxon>Bacteria</taxon>
        <taxon>Bacillati</taxon>
        <taxon>Cyanobacteriota</taxon>
        <taxon>Cyanophyceae</taxon>
        <taxon>Coleofasciculales</taxon>
        <taxon>Coleofasciculaceae</taxon>
        <taxon>Funiculus</taxon>
    </lineage>
</organism>
<name>A0ABV0JWK5_9CYAN</name>
<keyword evidence="1" id="KW-0812">Transmembrane</keyword>
<keyword evidence="1" id="KW-0472">Membrane</keyword>
<keyword evidence="1" id="KW-1133">Transmembrane helix</keyword>
<reference evidence="3 4" key="1">
    <citation type="submission" date="2022-04" db="EMBL/GenBank/DDBJ databases">
        <title>Positive selection, recombination, and allopatry shape intraspecific diversity of widespread and dominant cyanobacteria.</title>
        <authorList>
            <person name="Wei J."/>
            <person name="Shu W."/>
            <person name="Hu C."/>
        </authorList>
    </citation>
    <scope>NUCLEOTIDE SEQUENCE [LARGE SCALE GENOMIC DNA]</scope>
    <source>
        <strain evidence="3 4">GB2-A5</strain>
    </source>
</reference>
<feature type="transmembrane region" description="Helical" evidence="1">
    <location>
        <begin position="7"/>
        <end position="26"/>
    </location>
</feature>
<dbReference type="RefSeq" id="WP_190418273.1">
    <property type="nucleotide sequence ID" value="NZ_JAMPKK010000087.1"/>
</dbReference>
<proteinExistence type="predicted"/>
<protein>
    <submittedName>
        <fullName evidence="3">DUF4350 domain-containing protein</fullName>
    </submittedName>
</protein>
<evidence type="ECO:0000256" key="1">
    <source>
        <dbReference type="SAM" id="Phobius"/>
    </source>
</evidence>
<accession>A0ABV0JWK5</accession>
<evidence type="ECO:0000313" key="4">
    <source>
        <dbReference type="Proteomes" id="UP001442494"/>
    </source>
</evidence>
<sequence length="370" mass="41541">MKSKRRLWIFGAIAIGAIILITFLAAPANNQQQSGSTYARDPAGYGAWYAFMSERGSPIQRWQKPFEDLVDSEAKPPITLLRVYSQLEAPISKKEREWVDKGNTLVLLGIRHPVTEAAFSTRHNSPQGIIKIDTRRRKIDAEGLLSDRFGAIVWEESIGKGKVVYATTPHLAANAYQDFKSNYEFLAQIVTESGETKKLSIPNQLLVDEYLHGYKDAEVIKREQGENIIIYFTKTPLFPALIPAFILLLVAIWAGNRRFGQPLTLSAPVIDNSVAYIQALAGVLQKANSTEFVVEVVGKEEQLQLQKALGLGQVPLDHQSLIDAWVQQTGHPATELESLLNSHSRKSKMSELKLLAWLEKWEQIRRRLPS</sequence>
<gene>
    <name evidence="3" type="ORF">NDI37_25430</name>
</gene>
<keyword evidence="4" id="KW-1185">Reference proteome</keyword>
<feature type="transmembrane region" description="Helical" evidence="1">
    <location>
        <begin position="237"/>
        <end position="255"/>
    </location>
</feature>
<dbReference type="EMBL" id="JAMPKK010000087">
    <property type="protein sequence ID" value="MEP0867792.1"/>
    <property type="molecule type" value="Genomic_DNA"/>
</dbReference>
<comment type="caution">
    <text evidence="3">The sequence shown here is derived from an EMBL/GenBank/DDBJ whole genome shotgun (WGS) entry which is preliminary data.</text>
</comment>
<evidence type="ECO:0000313" key="3">
    <source>
        <dbReference type="EMBL" id="MEP0867792.1"/>
    </source>
</evidence>
<dbReference type="InterPro" id="IPR025646">
    <property type="entry name" value="DUF4350"/>
</dbReference>
<dbReference type="Pfam" id="PF14258">
    <property type="entry name" value="DUF4350"/>
    <property type="match status" value="1"/>
</dbReference>
<dbReference type="Proteomes" id="UP001442494">
    <property type="component" value="Unassembled WGS sequence"/>
</dbReference>